<feature type="transmembrane region" description="Helical" evidence="7">
    <location>
        <begin position="25"/>
        <end position="50"/>
    </location>
</feature>
<protein>
    <submittedName>
        <fullName evidence="8">Uncharacterized protein</fullName>
    </submittedName>
</protein>
<keyword evidence="5 7" id="KW-0472">Membrane</keyword>
<evidence type="ECO:0000256" key="4">
    <source>
        <dbReference type="ARBA" id="ARBA00022989"/>
    </source>
</evidence>
<comment type="similarity">
    <text evidence="6">Belongs to the DESIGUAL family.</text>
</comment>
<keyword evidence="9" id="KW-1185">Reference proteome</keyword>
<gene>
    <name evidence="8" type="ORF">RHSIM_Rhsim06G0028300</name>
</gene>
<evidence type="ECO:0000256" key="2">
    <source>
        <dbReference type="ARBA" id="ARBA00022692"/>
    </source>
</evidence>
<keyword evidence="3" id="KW-0732">Signal</keyword>
<comment type="caution">
    <text evidence="8">The sequence shown here is derived from an EMBL/GenBank/DDBJ whole genome shotgun (WGS) entry which is preliminary data.</text>
</comment>
<sequence length="173" mass="18975">MQATLEEDDDESYEFCTYTSVISSYFGMGSFGGILIGQAAIMLCSGCICWGSKKHPKLVDPLFAVVVLFLLSWVLFTVAQLCLLVGSTNNTYHTSTRTDFEDVHEPSCMTVRKGVFGAGAGFIFLNSIASKVFLVAFPKAKETGGGEVAMATLEEEKLIYICDQVHFYECQID</sequence>
<dbReference type="AlphaFoldDB" id="A0A834GSH9"/>
<evidence type="ECO:0000313" key="9">
    <source>
        <dbReference type="Proteomes" id="UP000626092"/>
    </source>
</evidence>
<name>A0A834GSH9_RHOSS</name>
<keyword evidence="4 7" id="KW-1133">Transmembrane helix</keyword>
<keyword evidence="2 7" id="KW-0812">Transmembrane</keyword>
<dbReference type="InterPro" id="IPR052222">
    <property type="entry name" value="DESIGUAL"/>
</dbReference>
<comment type="subcellular location">
    <subcellularLocation>
        <location evidence="1">Endomembrane system</location>
        <topology evidence="1">Multi-pass membrane protein</topology>
    </subcellularLocation>
</comment>
<evidence type="ECO:0000256" key="6">
    <source>
        <dbReference type="ARBA" id="ARBA00029467"/>
    </source>
</evidence>
<evidence type="ECO:0000313" key="8">
    <source>
        <dbReference type="EMBL" id="KAF7140389.1"/>
    </source>
</evidence>
<evidence type="ECO:0000256" key="5">
    <source>
        <dbReference type="ARBA" id="ARBA00023136"/>
    </source>
</evidence>
<organism evidence="8 9">
    <name type="scientific">Rhododendron simsii</name>
    <name type="common">Sims's rhododendron</name>
    <dbReference type="NCBI Taxonomy" id="118357"/>
    <lineage>
        <taxon>Eukaryota</taxon>
        <taxon>Viridiplantae</taxon>
        <taxon>Streptophyta</taxon>
        <taxon>Embryophyta</taxon>
        <taxon>Tracheophyta</taxon>
        <taxon>Spermatophyta</taxon>
        <taxon>Magnoliopsida</taxon>
        <taxon>eudicotyledons</taxon>
        <taxon>Gunneridae</taxon>
        <taxon>Pentapetalae</taxon>
        <taxon>asterids</taxon>
        <taxon>Ericales</taxon>
        <taxon>Ericaceae</taxon>
        <taxon>Ericoideae</taxon>
        <taxon>Rhodoreae</taxon>
        <taxon>Rhododendron</taxon>
    </lineage>
</organism>
<evidence type="ECO:0000256" key="7">
    <source>
        <dbReference type="SAM" id="Phobius"/>
    </source>
</evidence>
<feature type="transmembrane region" description="Helical" evidence="7">
    <location>
        <begin position="62"/>
        <end position="86"/>
    </location>
</feature>
<proteinExistence type="inferred from homology"/>
<dbReference type="Proteomes" id="UP000626092">
    <property type="component" value="Unassembled WGS sequence"/>
</dbReference>
<dbReference type="InterPro" id="IPR009606">
    <property type="entry name" value="DEAL/Modifying_wall_lignin1/2"/>
</dbReference>
<dbReference type="PANTHER" id="PTHR31769">
    <property type="entry name" value="OS07G0462200 PROTEIN-RELATED"/>
    <property type="match status" value="1"/>
</dbReference>
<evidence type="ECO:0000256" key="3">
    <source>
        <dbReference type="ARBA" id="ARBA00022729"/>
    </source>
</evidence>
<accession>A0A834GSH9</accession>
<dbReference type="EMBL" id="WJXA01000006">
    <property type="protein sequence ID" value="KAF7140389.1"/>
    <property type="molecule type" value="Genomic_DNA"/>
</dbReference>
<dbReference type="OrthoDB" id="2015495at2759"/>
<evidence type="ECO:0000256" key="1">
    <source>
        <dbReference type="ARBA" id="ARBA00004127"/>
    </source>
</evidence>
<dbReference type="Pfam" id="PF06749">
    <property type="entry name" value="DUF1218"/>
    <property type="match status" value="1"/>
</dbReference>
<dbReference type="GO" id="GO:0012505">
    <property type="term" value="C:endomembrane system"/>
    <property type="evidence" value="ECO:0007669"/>
    <property type="project" value="UniProtKB-SubCell"/>
</dbReference>
<feature type="transmembrane region" description="Helical" evidence="7">
    <location>
        <begin position="115"/>
        <end position="137"/>
    </location>
</feature>
<reference evidence="8" key="1">
    <citation type="submission" date="2019-11" db="EMBL/GenBank/DDBJ databases">
        <authorList>
            <person name="Liu Y."/>
            <person name="Hou J."/>
            <person name="Li T.-Q."/>
            <person name="Guan C.-H."/>
            <person name="Wu X."/>
            <person name="Wu H.-Z."/>
            <person name="Ling F."/>
            <person name="Zhang R."/>
            <person name="Shi X.-G."/>
            <person name="Ren J.-P."/>
            <person name="Chen E.-F."/>
            <person name="Sun J.-M."/>
        </authorList>
    </citation>
    <scope>NUCLEOTIDE SEQUENCE</scope>
    <source>
        <strain evidence="8">Adult_tree_wgs_1</strain>
        <tissue evidence="8">Leaves</tissue>
    </source>
</reference>